<feature type="transmembrane region" description="Helical" evidence="5">
    <location>
        <begin position="83"/>
        <end position="104"/>
    </location>
</feature>
<dbReference type="Gene3D" id="2.30.30.60">
    <property type="match status" value="1"/>
</dbReference>
<dbReference type="PANTHER" id="PTHR30414">
    <property type="entry name" value="MINICONDUCTANCE MECHANOSENSITIVE CHANNEL YBDG"/>
    <property type="match status" value="1"/>
</dbReference>
<dbReference type="InterPro" id="IPR023408">
    <property type="entry name" value="MscS_beta-dom_sf"/>
</dbReference>
<dbReference type="GO" id="GO:0071470">
    <property type="term" value="P:cellular response to osmotic stress"/>
    <property type="evidence" value="ECO:0007669"/>
    <property type="project" value="InterPro"/>
</dbReference>
<dbReference type="GO" id="GO:0005886">
    <property type="term" value="C:plasma membrane"/>
    <property type="evidence" value="ECO:0007669"/>
    <property type="project" value="TreeGrafter"/>
</dbReference>
<keyword evidence="3 5" id="KW-1133">Transmembrane helix</keyword>
<comment type="subcellular location">
    <subcellularLocation>
        <location evidence="1">Membrane</location>
    </subcellularLocation>
</comment>
<sequence>MFGNTLRIEVGPDWQVNVATESWLVATLLVAALLLAILLASVICYYVTRSIMLLIVSRLARKEGRKWMIAAERHRVFHRLAPLVPAAIVYASAPLLSGLTFPIIPALGRPLAILAACYMVYTLVRAALALRDSIDERYSHFPSASERPIKSFLQIATIVVYLIALIAVVSLVLERSPLYLLTGLSAITALLIIIFRDSLLGFVASIQLAAYDMLRVGDWIEVPGYVADGIVVDIALNTIKVRNFDNTIVMLPSQLLLTNSVKNWRGMIASGARRLRHAIHFDVDTIRFPDDASLARLREAIERPLAVPEGDRRTNLGLYRLYLSGYFREHPAVRRDMPLVIRHVQSATPSSRWRFAFLSTKYVGSDTRAFSRTCSIMRMASCRCSACVAGSAIARRPRRHDGDGTGVAGSARFFGTAFNGASTHLASSSSFLISSMSHRATARVLSEGVDERYSST</sequence>
<evidence type="ECO:0000256" key="1">
    <source>
        <dbReference type="ARBA" id="ARBA00004370"/>
    </source>
</evidence>
<feature type="transmembrane region" description="Helical" evidence="5">
    <location>
        <begin position="110"/>
        <end position="130"/>
    </location>
</feature>
<dbReference type="PANTHER" id="PTHR30414:SF0">
    <property type="entry name" value="MINICONDUCTANCE MECHANOSENSITIVE CHANNEL YBDG"/>
    <property type="match status" value="1"/>
</dbReference>
<dbReference type="AlphaFoldDB" id="A0A2U3IAI5"/>
<keyword evidence="8" id="KW-1185">Reference proteome</keyword>
<evidence type="ECO:0000256" key="4">
    <source>
        <dbReference type="ARBA" id="ARBA00023136"/>
    </source>
</evidence>
<feature type="transmembrane region" description="Helical" evidence="5">
    <location>
        <begin position="178"/>
        <end position="195"/>
    </location>
</feature>
<reference evidence="8" key="1">
    <citation type="submission" date="2018-01" db="EMBL/GenBank/DDBJ databases">
        <authorList>
            <person name="Peeters C."/>
        </authorList>
    </citation>
    <scope>NUCLEOTIDE SEQUENCE [LARGE SCALE GENOMIC DNA]</scope>
</reference>
<feature type="domain" description="Mechanosensitive ion channel MscS" evidence="6">
    <location>
        <begin position="197"/>
        <end position="265"/>
    </location>
</feature>
<dbReference type="Proteomes" id="UP000238169">
    <property type="component" value="Unassembled WGS sequence"/>
</dbReference>
<dbReference type="SUPFAM" id="SSF50182">
    <property type="entry name" value="Sm-like ribonucleoproteins"/>
    <property type="match status" value="1"/>
</dbReference>
<evidence type="ECO:0000256" key="5">
    <source>
        <dbReference type="SAM" id="Phobius"/>
    </source>
</evidence>
<dbReference type="InterPro" id="IPR010920">
    <property type="entry name" value="LSM_dom_sf"/>
</dbReference>
<accession>A0A2U3IAI5</accession>
<dbReference type="EMBL" id="OGTP01000017">
    <property type="protein sequence ID" value="SPB17220.1"/>
    <property type="molecule type" value="Genomic_DNA"/>
</dbReference>
<gene>
    <name evidence="7" type="ORF">NOV72_04424</name>
</gene>
<protein>
    <submittedName>
        <fullName evidence="7">MscS mechanosensitive ion channel</fullName>
    </submittedName>
</protein>
<evidence type="ECO:0000259" key="6">
    <source>
        <dbReference type="Pfam" id="PF00924"/>
    </source>
</evidence>
<dbReference type="InterPro" id="IPR006685">
    <property type="entry name" value="MscS_channel_2nd"/>
</dbReference>
<dbReference type="Pfam" id="PF00924">
    <property type="entry name" value="MS_channel_2nd"/>
    <property type="match status" value="1"/>
</dbReference>
<keyword evidence="2 5" id="KW-0812">Transmembrane</keyword>
<proteinExistence type="predicted"/>
<feature type="transmembrane region" description="Helical" evidence="5">
    <location>
        <begin position="151"/>
        <end position="172"/>
    </location>
</feature>
<feature type="transmembrane region" description="Helical" evidence="5">
    <location>
        <begin position="23"/>
        <end position="48"/>
    </location>
</feature>
<evidence type="ECO:0000256" key="3">
    <source>
        <dbReference type="ARBA" id="ARBA00022989"/>
    </source>
</evidence>
<keyword evidence="4 5" id="KW-0472">Membrane</keyword>
<evidence type="ECO:0000256" key="2">
    <source>
        <dbReference type="ARBA" id="ARBA00022692"/>
    </source>
</evidence>
<dbReference type="InterPro" id="IPR030192">
    <property type="entry name" value="YbdG"/>
</dbReference>
<name>A0A2U3IAI5_9BURK</name>
<evidence type="ECO:0000313" key="7">
    <source>
        <dbReference type="EMBL" id="SPB17220.1"/>
    </source>
</evidence>
<organism evidence="7 8">
    <name type="scientific">Caballeronia novacaledonica</name>
    <dbReference type="NCBI Taxonomy" id="1544861"/>
    <lineage>
        <taxon>Bacteria</taxon>
        <taxon>Pseudomonadati</taxon>
        <taxon>Pseudomonadota</taxon>
        <taxon>Betaproteobacteria</taxon>
        <taxon>Burkholderiales</taxon>
        <taxon>Burkholderiaceae</taxon>
        <taxon>Caballeronia</taxon>
    </lineage>
</organism>
<evidence type="ECO:0000313" key="8">
    <source>
        <dbReference type="Proteomes" id="UP000238169"/>
    </source>
</evidence>
<dbReference type="GO" id="GO:0008381">
    <property type="term" value="F:mechanosensitive monoatomic ion channel activity"/>
    <property type="evidence" value="ECO:0007669"/>
    <property type="project" value="InterPro"/>
</dbReference>